<dbReference type="Pfam" id="PF13556">
    <property type="entry name" value="HTH_30"/>
    <property type="match status" value="1"/>
</dbReference>
<feature type="domain" description="RsbT co-antagonist protein RsbRD N-terminal" evidence="2">
    <location>
        <begin position="26"/>
        <end position="156"/>
    </location>
</feature>
<evidence type="ECO:0000259" key="1">
    <source>
        <dbReference type="Pfam" id="PF13556"/>
    </source>
</evidence>
<dbReference type="InterPro" id="IPR025751">
    <property type="entry name" value="RsbRD_N_dom"/>
</dbReference>
<organism evidence="3 4">
    <name type="scientific">Arthrobacter koreensis</name>
    <dbReference type="NCBI Taxonomy" id="199136"/>
    <lineage>
        <taxon>Bacteria</taxon>
        <taxon>Bacillati</taxon>
        <taxon>Actinomycetota</taxon>
        <taxon>Actinomycetes</taxon>
        <taxon>Micrococcales</taxon>
        <taxon>Micrococcaceae</taxon>
        <taxon>Arthrobacter</taxon>
    </lineage>
</organism>
<dbReference type="Gene3D" id="1.10.10.2840">
    <property type="entry name" value="PucR C-terminal helix-turn-helix domain"/>
    <property type="match status" value="1"/>
</dbReference>
<dbReference type="EMBL" id="CP106856">
    <property type="protein sequence ID" value="UYB36338.1"/>
    <property type="molecule type" value="Genomic_DNA"/>
</dbReference>
<accession>A0ABY6FT08</accession>
<dbReference type="InterPro" id="IPR051448">
    <property type="entry name" value="CdaR-like_regulators"/>
</dbReference>
<protein>
    <submittedName>
        <fullName evidence="3">Helix-turn-helix domain-containing protein</fullName>
    </submittedName>
</protein>
<dbReference type="RefSeq" id="WP_263128028.1">
    <property type="nucleotide sequence ID" value="NZ_CP106856.1"/>
</dbReference>
<evidence type="ECO:0000313" key="4">
    <source>
        <dbReference type="Proteomes" id="UP001063368"/>
    </source>
</evidence>
<dbReference type="Pfam" id="PF14361">
    <property type="entry name" value="RsbRD_N"/>
    <property type="match status" value="1"/>
</dbReference>
<reference evidence="3" key="1">
    <citation type="submission" date="2022-09" db="EMBL/GenBank/DDBJ databases">
        <authorList>
            <person name="Li D."/>
            <person name="Cheng J."/>
            <person name="Li Y."/>
        </authorList>
    </citation>
    <scope>NUCLEOTIDE SEQUENCE</scope>
    <source>
        <strain evidence="3">DL</strain>
    </source>
</reference>
<sequence>MHTEGSAEPSLVIRRAAEGCLAGLPGLADSYVEELSSLTGYSESNIPREDLHRTAATALKNMLGVLAGSADTGGLQAVSENIGRRRARQGVPLDSLLRAVRLDFPFLWRAMRVQVPTAAQAAFAEEVVSVWDTIETHVSNVQAGYIAELADMNRELEIEQTYVLRRLLVAAVDDPGLHSHAAAQLGLRLTGKYLVVAAHPGYGHEFRNAVRAIDPRTRLHSLDGGEFALLDDAALTTAHRNLLAAAPVGVAPFAVGMEQLSVMWKLATRLAKLVPDDGTAATFAGQWPALPDGQFAEELRIVAGSQLEGLFSQPEQDVEYLLQTAFHLMSSGSISRTASALFCHRNTILNRLRRFTALTGLNPTLPDDAGLLRLLLAAHGRLS</sequence>
<dbReference type="Proteomes" id="UP001063368">
    <property type="component" value="Chromosome"/>
</dbReference>
<keyword evidence="4" id="KW-1185">Reference proteome</keyword>
<gene>
    <name evidence="3" type="ORF">N9A08_01215</name>
</gene>
<dbReference type="InterPro" id="IPR042070">
    <property type="entry name" value="PucR_C-HTH_sf"/>
</dbReference>
<evidence type="ECO:0000259" key="2">
    <source>
        <dbReference type="Pfam" id="PF14361"/>
    </source>
</evidence>
<evidence type="ECO:0000313" key="3">
    <source>
        <dbReference type="EMBL" id="UYB36338.1"/>
    </source>
</evidence>
<feature type="domain" description="PucR C-terminal helix-turn-helix" evidence="1">
    <location>
        <begin position="327"/>
        <end position="377"/>
    </location>
</feature>
<proteinExistence type="predicted"/>
<dbReference type="PANTHER" id="PTHR33744:SF1">
    <property type="entry name" value="DNA-BINDING TRANSCRIPTIONAL ACTIVATOR ADER"/>
    <property type="match status" value="1"/>
</dbReference>
<dbReference type="PANTHER" id="PTHR33744">
    <property type="entry name" value="CARBOHYDRATE DIACID REGULATOR"/>
    <property type="match status" value="1"/>
</dbReference>
<name>A0ABY6FT08_9MICC</name>
<dbReference type="InterPro" id="IPR025736">
    <property type="entry name" value="PucR_C-HTH_dom"/>
</dbReference>